<reference evidence="2 3" key="1">
    <citation type="journal article" date="2010" name="Nature">
        <title>Metabolic streamlining in an open-ocean nitrogen-fixing cyanobacterium.</title>
        <authorList>
            <person name="Tripp H.J."/>
            <person name="Bench S.R."/>
            <person name="Turk K.A."/>
            <person name="Foster R.A."/>
            <person name="Desany B.A."/>
            <person name="Niazi F."/>
            <person name="Affourtit J.P."/>
            <person name="Zehr J.P."/>
        </authorList>
    </citation>
    <scope>NUCLEOTIDE SEQUENCE [LARGE SCALE GENOMIC DNA]</scope>
    <source>
        <strain evidence="3">ALOHA</strain>
    </source>
</reference>
<accession>D3EP78</accession>
<dbReference type="PROSITE" id="PS01097">
    <property type="entry name" value="HUPF_HYPC"/>
    <property type="match status" value="1"/>
</dbReference>
<dbReference type="AlphaFoldDB" id="D3EP78"/>
<evidence type="ECO:0000256" key="1">
    <source>
        <dbReference type="ARBA" id="ARBA00006018"/>
    </source>
</evidence>
<dbReference type="RefSeq" id="WP_012953943.1">
    <property type="nucleotide sequence ID" value="NC_013771.1"/>
</dbReference>
<dbReference type="InterPro" id="IPR019812">
    <property type="entry name" value="Hydgase_assmbl_chp_CS"/>
</dbReference>
<dbReference type="Pfam" id="PF01455">
    <property type="entry name" value="HupF_HypC"/>
    <property type="match status" value="1"/>
</dbReference>
<dbReference type="Proteomes" id="UP000001405">
    <property type="component" value="Chromosome"/>
</dbReference>
<dbReference type="GO" id="GO:0005506">
    <property type="term" value="F:iron ion binding"/>
    <property type="evidence" value="ECO:0007669"/>
    <property type="project" value="TreeGrafter"/>
</dbReference>
<dbReference type="EMBL" id="CP001842">
    <property type="protein sequence ID" value="ADB95278.1"/>
    <property type="molecule type" value="Genomic_DNA"/>
</dbReference>
<evidence type="ECO:0000313" key="2">
    <source>
        <dbReference type="EMBL" id="ADB95278.1"/>
    </source>
</evidence>
<dbReference type="InterPro" id="IPR001109">
    <property type="entry name" value="Hydrogenase_HupF/HypC"/>
</dbReference>
<evidence type="ECO:0000313" key="3">
    <source>
        <dbReference type="Proteomes" id="UP000001405"/>
    </source>
</evidence>
<dbReference type="HOGENOM" id="CLU_159381_2_2_3"/>
<gene>
    <name evidence="2" type="ordered locus">UCYN_05510</name>
</gene>
<name>D3EP78_ATETH</name>
<dbReference type="STRING" id="1453429.UCYN_05510"/>
<organism evidence="3">
    <name type="scientific">Atelocyanobacterium thalassa (isolate ALOHA)</name>
    <dbReference type="NCBI Taxonomy" id="1453429"/>
    <lineage>
        <taxon>Bacteria</taxon>
        <taxon>Bacillati</taxon>
        <taxon>Cyanobacteriota</taxon>
        <taxon>Cyanophyceae</taxon>
        <taxon>Oscillatoriophycideae</taxon>
        <taxon>Chroococcales</taxon>
        <taxon>Aphanothecaceae</taxon>
        <taxon>Candidatus Atelocyanobacterium</taxon>
        <taxon>Candidatus Atelocyanobacterium thalassae</taxon>
    </lineage>
</organism>
<dbReference type="KEGG" id="cyu:UCYN_05510"/>
<protein>
    <submittedName>
        <fullName evidence="2">Hydrogenase assembly chaperone HypC/HupF</fullName>
    </submittedName>
</protein>
<dbReference type="GO" id="GO:0051604">
    <property type="term" value="P:protein maturation"/>
    <property type="evidence" value="ECO:0007669"/>
    <property type="project" value="TreeGrafter"/>
</dbReference>
<dbReference type="FunFam" id="2.30.30.140:FF:000022">
    <property type="entry name" value="Hydrogenase assembly chaperone HybG"/>
    <property type="match status" value="1"/>
</dbReference>
<dbReference type="PATRIC" id="fig|713887.8.peg.511"/>
<comment type="similarity">
    <text evidence="1">Belongs to the HupF/HypC family.</text>
</comment>
<dbReference type="PANTHER" id="PTHR35177:SF2">
    <property type="entry name" value="HYDROGENASE MATURATION FACTOR HYBG"/>
    <property type="match status" value="1"/>
</dbReference>
<sequence>MCLAVPGKIISISGEKPLLKKGKVSFNGVIKEVSLAYVPQANIGDYVIVHVGFALTILDEEAAEKSLAEFHDLEKTLSSM</sequence>
<dbReference type="SUPFAM" id="SSF159127">
    <property type="entry name" value="HupF/HypC-like"/>
    <property type="match status" value="1"/>
</dbReference>
<dbReference type="GO" id="GO:1902670">
    <property type="term" value="F:carbon dioxide binding"/>
    <property type="evidence" value="ECO:0007669"/>
    <property type="project" value="TreeGrafter"/>
</dbReference>
<dbReference type="NCBIfam" id="TIGR00074">
    <property type="entry name" value="hypC_hupF"/>
    <property type="match status" value="1"/>
</dbReference>
<dbReference type="OrthoDB" id="9806017at2"/>
<proteinExistence type="inferred from homology"/>
<dbReference type="PANTHER" id="PTHR35177">
    <property type="entry name" value="HYDROGENASE MATURATION FACTOR HYBG"/>
    <property type="match status" value="1"/>
</dbReference>
<dbReference type="PRINTS" id="PR00445">
    <property type="entry name" value="HUPFHYPC"/>
</dbReference>
<dbReference type="Gene3D" id="2.30.30.140">
    <property type="match status" value="1"/>
</dbReference>
<keyword evidence="3" id="KW-1185">Reference proteome</keyword>